<evidence type="ECO:0000259" key="9">
    <source>
        <dbReference type="PROSITE" id="PS50157"/>
    </source>
</evidence>
<dbReference type="InterPro" id="IPR044653">
    <property type="entry name" value="AZF1/2/3-like"/>
</dbReference>
<name>A0AAP0ISB0_9MAGN</name>
<proteinExistence type="predicted"/>
<feature type="region of interest" description="Disordered" evidence="8">
    <location>
        <begin position="140"/>
        <end position="171"/>
    </location>
</feature>
<feature type="domain" description="C2H2-type" evidence="9">
    <location>
        <begin position="127"/>
        <end position="149"/>
    </location>
</feature>
<dbReference type="GO" id="GO:0005634">
    <property type="term" value="C:nucleus"/>
    <property type="evidence" value="ECO:0007669"/>
    <property type="project" value="TreeGrafter"/>
</dbReference>
<evidence type="ECO:0000256" key="6">
    <source>
        <dbReference type="ARBA" id="ARBA00023163"/>
    </source>
</evidence>
<keyword evidence="2" id="KW-0677">Repeat</keyword>
<dbReference type="Proteomes" id="UP001420932">
    <property type="component" value="Unassembled WGS sequence"/>
</dbReference>
<dbReference type="PANTHER" id="PTHR45988:SF18">
    <property type="entry name" value="C2H2-TYPE ZINC FINGER FAMILY PROTEIN"/>
    <property type="match status" value="1"/>
</dbReference>
<reference evidence="10 11" key="1">
    <citation type="submission" date="2024-01" db="EMBL/GenBank/DDBJ databases">
        <title>Genome assemblies of Stephania.</title>
        <authorList>
            <person name="Yang L."/>
        </authorList>
    </citation>
    <scope>NUCLEOTIDE SEQUENCE [LARGE SCALE GENOMIC DNA]</scope>
    <source>
        <strain evidence="10">YNDBR</strain>
        <tissue evidence="10">Leaf</tissue>
    </source>
</reference>
<keyword evidence="1" id="KW-0479">Metal-binding</keyword>
<dbReference type="InterPro" id="IPR036236">
    <property type="entry name" value="Znf_C2H2_sf"/>
</dbReference>
<feature type="compositionally biased region" description="Pro residues" evidence="8">
    <location>
        <begin position="159"/>
        <end position="170"/>
    </location>
</feature>
<feature type="region of interest" description="Disordered" evidence="8">
    <location>
        <begin position="1"/>
        <end position="27"/>
    </location>
</feature>
<evidence type="ECO:0000256" key="1">
    <source>
        <dbReference type="ARBA" id="ARBA00022723"/>
    </source>
</evidence>
<accession>A0AAP0ISB0</accession>
<evidence type="ECO:0000256" key="5">
    <source>
        <dbReference type="ARBA" id="ARBA00023015"/>
    </source>
</evidence>
<dbReference type="PROSITE" id="PS50157">
    <property type="entry name" value="ZINC_FINGER_C2H2_2"/>
    <property type="match status" value="2"/>
</dbReference>
<evidence type="ECO:0000256" key="4">
    <source>
        <dbReference type="ARBA" id="ARBA00022833"/>
    </source>
</evidence>
<comment type="caution">
    <text evidence="10">The sequence shown here is derived from an EMBL/GenBank/DDBJ whole genome shotgun (WGS) entry which is preliminary data.</text>
</comment>
<evidence type="ECO:0000256" key="2">
    <source>
        <dbReference type="ARBA" id="ARBA00022737"/>
    </source>
</evidence>
<protein>
    <recommendedName>
        <fullName evidence="9">C2H2-type domain-containing protein</fullName>
    </recommendedName>
</protein>
<dbReference type="GO" id="GO:0000976">
    <property type="term" value="F:transcription cis-regulatory region binding"/>
    <property type="evidence" value="ECO:0007669"/>
    <property type="project" value="TreeGrafter"/>
</dbReference>
<sequence length="205" mass="22781">MERDQDSVDIAQTNLELEERRTEQDQDCKSIRKKKKLQHVKDYLDEEMVELESAYKCSICNKSFPTHQALGGHKSSHYNKLIKTTTTTTTNTIAAAGIMGDDHGKELALLADHDIKAAMSMGELSLHQCEICQKTFPTGQALGGHKRRHWTGPADHEPPTPPPPPPPPPALAIEFDLNELPPMDEEETEEVVVSSVCCLEDCPVL</sequence>
<dbReference type="EMBL" id="JBBNAF010000008">
    <property type="protein sequence ID" value="KAK9120500.1"/>
    <property type="molecule type" value="Genomic_DNA"/>
</dbReference>
<gene>
    <name evidence="10" type="ORF">Syun_018117</name>
</gene>
<keyword evidence="4" id="KW-0862">Zinc</keyword>
<organism evidence="10 11">
    <name type="scientific">Stephania yunnanensis</name>
    <dbReference type="NCBI Taxonomy" id="152371"/>
    <lineage>
        <taxon>Eukaryota</taxon>
        <taxon>Viridiplantae</taxon>
        <taxon>Streptophyta</taxon>
        <taxon>Embryophyta</taxon>
        <taxon>Tracheophyta</taxon>
        <taxon>Spermatophyta</taxon>
        <taxon>Magnoliopsida</taxon>
        <taxon>Ranunculales</taxon>
        <taxon>Menispermaceae</taxon>
        <taxon>Menispermoideae</taxon>
        <taxon>Cissampelideae</taxon>
        <taxon>Stephania</taxon>
    </lineage>
</organism>
<dbReference type="AlphaFoldDB" id="A0AAP0ISB0"/>
<feature type="compositionally biased region" description="Basic and acidic residues" evidence="8">
    <location>
        <begin position="17"/>
        <end position="27"/>
    </location>
</feature>
<dbReference type="PANTHER" id="PTHR45988">
    <property type="entry name" value="C2H2 TYPE ZINC FINGER TRANSCRIPTION FACTOR FAMILY-RELATED"/>
    <property type="match status" value="1"/>
</dbReference>
<dbReference type="PROSITE" id="PS00028">
    <property type="entry name" value="ZINC_FINGER_C2H2_1"/>
    <property type="match status" value="2"/>
</dbReference>
<keyword evidence="3 7" id="KW-0863">Zinc-finger</keyword>
<evidence type="ECO:0000256" key="3">
    <source>
        <dbReference type="ARBA" id="ARBA00022771"/>
    </source>
</evidence>
<evidence type="ECO:0000313" key="11">
    <source>
        <dbReference type="Proteomes" id="UP001420932"/>
    </source>
</evidence>
<dbReference type="SUPFAM" id="SSF57667">
    <property type="entry name" value="beta-beta-alpha zinc fingers"/>
    <property type="match status" value="1"/>
</dbReference>
<keyword evidence="6" id="KW-0804">Transcription</keyword>
<keyword evidence="5" id="KW-0805">Transcription regulation</keyword>
<dbReference type="GO" id="GO:0003700">
    <property type="term" value="F:DNA-binding transcription factor activity"/>
    <property type="evidence" value="ECO:0007669"/>
    <property type="project" value="InterPro"/>
</dbReference>
<evidence type="ECO:0000256" key="7">
    <source>
        <dbReference type="PROSITE-ProRule" id="PRU00042"/>
    </source>
</evidence>
<dbReference type="Gene3D" id="3.30.160.60">
    <property type="entry name" value="Classic Zinc Finger"/>
    <property type="match status" value="1"/>
</dbReference>
<evidence type="ECO:0000313" key="10">
    <source>
        <dbReference type="EMBL" id="KAK9120500.1"/>
    </source>
</evidence>
<dbReference type="Pfam" id="PF13912">
    <property type="entry name" value="zf-C2H2_6"/>
    <property type="match status" value="2"/>
</dbReference>
<keyword evidence="11" id="KW-1185">Reference proteome</keyword>
<dbReference type="SMART" id="SM00355">
    <property type="entry name" value="ZnF_C2H2"/>
    <property type="match status" value="2"/>
</dbReference>
<dbReference type="InterPro" id="IPR013087">
    <property type="entry name" value="Znf_C2H2_type"/>
</dbReference>
<dbReference type="GO" id="GO:0008270">
    <property type="term" value="F:zinc ion binding"/>
    <property type="evidence" value="ECO:0007669"/>
    <property type="project" value="UniProtKB-KW"/>
</dbReference>
<evidence type="ECO:0000256" key="8">
    <source>
        <dbReference type="SAM" id="MobiDB-lite"/>
    </source>
</evidence>
<feature type="domain" description="C2H2-type" evidence="9">
    <location>
        <begin position="55"/>
        <end position="82"/>
    </location>
</feature>